<dbReference type="GO" id="GO:0005829">
    <property type="term" value="C:cytosol"/>
    <property type="evidence" value="ECO:0007669"/>
    <property type="project" value="TreeGrafter"/>
</dbReference>
<dbReference type="RefSeq" id="WP_097644728.1">
    <property type="nucleotide sequence ID" value="NZ_NQWI01000068.1"/>
</dbReference>
<dbReference type="HAMAP" id="MF_00023">
    <property type="entry name" value="SmpB"/>
    <property type="match status" value="1"/>
</dbReference>
<dbReference type="CDD" id="cd09294">
    <property type="entry name" value="SmpB"/>
    <property type="match status" value="1"/>
</dbReference>
<dbReference type="PROSITE" id="PS01317">
    <property type="entry name" value="SSRP"/>
    <property type="match status" value="1"/>
</dbReference>
<evidence type="ECO:0000256" key="3">
    <source>
        <dbReference type="HAMAP-Rule" id="MF_00023"/>
    </source>
</evidence>
<keyword evidence="2 3" id="KW-0694">RNA-binding</keyword>
<comment type="subcellular location">
    <subcellularLocation>
        <location evidence="3">Cytoplasm</location>
    </subcellularLocation>
    <text evidence="3">The tmRNA-SmpB complex associates with stalled 70S ribosomes.</text>
</comment>
<dbReference type="PANTHER" id="PTHR30308:SF2">
    <property type="entry name" value="SSRA-BINDING PROTEIN"/>
    <property type="match status" value="1"/>
</dbReference>
<keyword evidence="5" id="KW-1185">Reference proteome</keyword>
<dbReference type="GO" id="GO:0003723">
    <property type="term" value="F:RNA binding"/>
    <property type="evidence" value="ECO:0007669"/>
    <property type="project" value="UniProtKB-UniRule"/>
</dbReference>
<evidence type="ECO:0000256" key="2">
    <source>
        <dbReference type="ARBA" id="ARBA00022884"/>
    </source>
</evidence>
<dbReference type="SUPFAM" id="SSF74982">
    <property type="entry name" value="Small protein B (SmpB)"/>
    <property type="match status" value="1"/>
</dbReference>
<name>A0A2A6RHL3_9CHLR</name>
<reference evidence="5" key="1">
    <citation type="submission" date="2017-08" db="EMBL/GenBank/DDBJ databases">
        <authorList>
            <person name="Grouzdev D.S."/>
            <person name="Gaisin V.A."/>
            <person name="Rysina M.S."/>
            <person name="Gorlenko V.M."/>
        </authorList>
    </citation>
    <scope>NUCLEOTIDE SEQUENCE [LARGE SCALE GENOMIC DNA]</scope>
    <source>
        <strain evidence="5">Kir15-3F</strain>
    </source>
</reference>
<organism evidence="4 5">
    <name type="scientific">Candidatus Viridilinea mediisalina</name>
    <dbReference type="NCBI Taxonomy" id="2024553"/>
    <lineage>
        <taxon>Bacteria</taxon>
        <taxon>Bacillati</taxon>
        <taxon>Chloroflexota</taxon>
        <taxon>Chloroflexia</taxon>
        <taxon>Chloroflexales</taxon>
        <taxon>Chloroflexineae</taxon>
        <taxon>Oscillochloridaceae</taxon>
        <taxon>Candidatus Viridilinea</taxon>
    </lineage>
</organism>
<dbReference type="GO" id="GO:0070929">
    <property type="term" value="P:trans-translation"/>
    <property type="evidence" value="ECO:0007669"/>
    <property type="project" value="UniProtKB-UniRule"/>
</dbReference>
<comment type="caution">
    <text evidence="4">The sequence shown here is derived from an EMBL/GenBank/DDBJ whole genome shotgun (WGS) entry which is preliminary data.</text>
</comment>
<protein>
    <recommendedName>
        <fullName evidence="3">SsrA-binding protein</fullName>
    </recommendedName>
    <alternativeName>
        <fullName evidence="3">Small protein B</fullName>
    </alternativeName>
</protein>
<dbReference type="InterPro" id="IPR020081">
    <property type="entry name" value="SsrA-bd_prot_CS"/>
</dbReference>
<evidence type="ECO:0000256" key="1">
    <source>
        <dbReference type="ARBA" id="ARBA00022490"/>
    </source>
</evidence>
<comment type="similarity">
    <text evidence="3">Belongs to the SmpB family.</text>
</comment>
<dbReference type="NCBIfam" id="TIGR00086">
    <property type="entry name" value="smpB"/>
    <property type="match status" value="1"/>
</dbReference>
<dbReference type="InterPro" id="IPR023620">
    <property type="entry name" value="SmpB"/>
</dbReference>
<dbReference type="GO" id="GO:0070930">
    <property type="term" value="P:trans-translation-dependent protein tagging"/>
    <property type="evidence" value="ECO:0007669"/>
    <property type="project" value="TreeGrafter"/>
</dbReference>
<dbReference type="PANTHER" id="PTHR30308">
    <property type="entry name" value="TMRNA-BINDING COMPONENT OF TRANS-TRANSLATION TAGGING COMPLEX"/>
    <property type="match status" value="1"/>
</dbReference>
<dbReference type="AlphaFoldDB" id="A0A2A6RHL3"/>
<dbReference type="EMBL" id="NQWI01000068">
    <property type="protein sequence ID" value="PDW02433.1"/>
    <property type="molecule type" value="Genomic_DNA"/>
</dbReference>
<dbReference type="Pfam" id="PF01668">
    <property type="entry name" value="SmpB"/>
    <property type="match status" value="1"/>
</dbReference>
<dbReference type="Gene3D" id="2.40.280.10">
    <property type="match status" value="1"/>
</dbReference>
<dbReference type="Proteomes" id="UP000220527">
    <property type="component" value="Unassembled WGS sequence"/>
</dbReference>
<keyword evidence="1 3" id="KW-0963">Cytoplasm</keyword>
<evidence type="ECO:0000313" key="5">
    <source>
        <dbReference type="Proteomes" id="UP000220527"/>
    </source>
</evidence>
<accession>A0A2A6RHL3</accession>
<dbReference type="InterPro" id="IPR000037">
    <property type="entry name" value="SsrA-bd_prot"/>
</dbReference>
<evidence type="ECO:0000313" key="4">
    <source>
        <dbReference type="EMBL" id="PDW02433.1"/>
    </source>
</evidence>
<proteinExistence type="inferred from homology"/>
<dbReference type="OrthoDB" id="9805462at2"/>
<comment type="function">
    <text evidence="3">Required for rescue of stalled ribosomes mediated by trans-translation. Binds to transfer-messenger RNA (tmRNA), required for stable association of tmRNA with ribosomes. tmRNA and SmpB together mimic tRNA shape, replacing the anticodon stem-loop with SmpB. tmRNA is encoded by the ssrA gene; the 2 termini fold to resemble tRNA(Ala) and it encodes a 'tag peptide', a short internal open reading frame. During trans-translation Ala-aminoacylated tmRNA acts like a tRNA, entering the A-site of stalled ribosomes, displacing the stalled mRNA. The ribosome then switches to translate the ORF on the tmRNA; the nascent peptide is terminated with the 'tag peptide' encoded by the tmRNA and targeted for degradation. The ribosome is freed to recommence translation, which seems to be the essential function of trans-translation.</text>
</comment>
<dbReference type="NCBIfam" id="NF003843">
    <property type="entry name" value="PRK05422.1"/>
    <property type="match status" value="1"/>
</dbReference>
<gene>
    <name evidence="3" type="primary">smpB</name>
    <name evidence="4" type="ORF">CJ255_14005</name>
</gene>
<sequence length="158" mass="18382">MAPKQAPPGVVADNRKARHDYTIEETFEAGIVLTGSEIKSVRAGRVNLRGSYARVYQDEVFLYEAHISPYEQSGTYFNHEPMRPRKLLLHRREIKRIDGLIRQKGLTLVPLKLYFKGRRAKIELGIARGKKLYDKRDDIAKRESQRDIERAMKSRSRE</sequence>